<accession>A0A0E9X213</accession>
<sequence length="65" mass="7264">MLRCQPVVTAVDGSFENLRGECEQSIFYILSFFILNTASVSYGNKMEGVCTYVEGCDLSLLRTFP</sequence>
<dbReference type="AlphaFoldDB" id="A0A0E9X213"/>
<protein>
    <submittedName>
        <fullName evidence="1">Uncharacterized protein</fullName>
    </submittedName>
</protein>
<evidence type="ECO:0000313" key="1">
    <source>
        <dbReference type="EMBL" id="JAH96634.1"/>
    </source>
</evidence>
<proteinExistence type="predicted"/>
<dbReference type="EMBL" id="GBXM01011943">
    <property type="protein sequence ID" value="JAH96634.1"/>
    <property type="molecule type" value="Transcribed_RNA"/>
</dbReference>
<organism evidence="1">
    <name type="scientific">Anguilla anguilla</name>
    <name type="common">European freshwater eel</name>
    <name type="synonym">Muraena anguilla</name>
    <dbReference type="NCBI Taxonomy" id="7936"/>
    <lineage>
        <taxon>Eukaryota</taxon>
        <taxon>Metazoa</taxon>
        <taxon>Chordata</taxon>
        <taxon>Craniata</taxon>
        <taxon>Vertebrata</taxon>
        <taxon>Euteleostomi</taxon>
        <taxon>Actinopterygii</taxon>
        <taxon>Neopterygii</taxon>
        <taxon>Teleostei</taxon>
        <taxon>Anguilliformes</taxon>
        <taxon>Anguillidae</taxon>
        <taxon>Anguilla</taxon>
    </lineage>
</organism>
<name>A0A0E9X213_ANGAN</name>
<reference evidence="1" key="1">
    <citation type="submission" date="2014-11" db="EMBL/GenBank/DDBJ databases">
        <authorList>
            <person name="Amaro Gonzalez C."/>
        </authorList>
    </citation>
    <scope>NUCLEOTIDE SEQUENCE</scope>
</reference>
<reference evidence="1" key="2">
    <citation type="journal article" date="2015" name="Fish Shellfish Immunol.">
        <title>Early steps in the European eel (Anguilla anguilla)-Vibrio vulnificus interaction in the gills: Role of the RtxA13 toxin.</title>
        <authorList>
            <person name="Callol A."/>
            <person name="Pajuelo D."/>
            <person name="Ebbesson L."/>
            <person name="Teles M."/>
            <person name="MacKenzie S."/>
            <person name="Amaro C."/>
        </authorList>
    </citation>
    <scope>NUCLEOTIDE SEQUENCE</scope>
</reference>